<feature type="transmembrane region" description="Helical" evidence="7">
    <location>
        <begin position="207"/>
        <end position="229"/>
    </location>
</feature>
<dbReference type="PROSITE" id="PS51379">
    <property type="entry name" value="4FE4S_FER_2"/>
    <property type="match status" value="2"/>
</dbReference>
<evidence type="ECO:0000256" key="6">
    <source>
        <dbReference type="ARBA" id="ARBA00023136"/>
    </source>
</evidence>
<dbReference type="InterPro" id="IPR017896">
    <property type="entry name" value="4Fe4S_Fe-S-bd"/>
</dbReference>
<protein>
    <submittedName>
        <fullName evidence="9">4Fe-4S binding protein</fullName>
    </submittedName>
</protein>
<gene>
    <name evidence="9" type="ORF">DFR40_0675</name>
</gene>
<evidence type="ECO:0000259" key="8">
    <source>
        <dbReference type="PROSITE" id="PS51379"/>
    </source>
</evidence>
<dbReference type="InterPro" id="IPR052378">
    <property type="entry name" value="NosR_regulator"/>
</dbReference>
<keyword evidence="10" id="KW-1185">Reference proteome</keyword>
<keyword evidence="5" id="KW-0411">Iron-sulfur</keyword>
<comment type="subcellular location">
    <subcellularLocation>
        <location evidence="1">Cell membrane</location>
    </subcellularLocation>
</comment>
<feature type="domain" description="4Fe-4S ferredoxin-type" evidence="8">
    <location>
        <begin position="253"/>
        <end position="282"/>
    </location>
</feature>
<evidence type="ECO:0000256" key="3">
    <source>
        <dbReference type="ARBA" id="ARBA00022723"/>
    </source>
</evidence>
<dbReference type="PANTHER" id="PTHR30224">
    <property type="entry name" value="ELECTRON TRANSPORT PROTEIN"/>
    <property type="match status" value="1"/>
</dbReference>
<dbReference type="GO" id="GO:0051536">
    <property type="term" value="F:iron-sulfur cluster binding"/>
    <property type="evidence" value="ECO:0007669"/>
    <property type="project" value="UniProtKB-KW"/>
</dbReference>
<evidence type="ECO:0000256" key="5">
    <source>
        <dbReference type="ARBA" id="ARBA00023014"/>
    </source>
</evidence>
<dbReference type="InterPro" id="IPR017900">
    <property type="entry name" value="4Fe4S_Fe_S_CS"/>
</dbReference>
<dbReference type="AlphaFoldDB" id="A0A495WGW5"/>
<evidence type="ECO:0000256" key="2">
    <source>
        <dbReference type="ARBA" id="ARBA00022475"/>
    </source>
</evidence>
<keyword evidence="7" id="KW-0812">Transmembrane</keyword>
<evidence type="ECO:0000256" key="4">
    <source>
        <dbReference type="ARBA" id="ARBA00023004"/>
    </source>
</evidence>
<dbReference type="SUPFAM" id="SSF54862">
    <property type="entry name" value="4Fe-4S ferredoxins"/>
    <property type="match status" value="1"/>
</dbReference>
<keyword evidence="7" id="KW-1133">Transmembrane helix</keyword>
<dbReference type="GO" id="GO:0005886">
    <property type="term" value="C:plasma membrane"/>
    <property type="evidence" value="ECO:0007669"/>
    <property type="project" value="UniProtKB-SubCell"/>
</dbReference>
<dbReference type="Gene3D" id="3.30.70.20">
    <property type="match status" value="1"/>
</dbReference>
<feature type="transmembrane region" description="Helical" evidence="7">
    <location>
        <begin position="21"/>
        <end position="39"/>
    </location>
</feature>
<dbReference type="GO" id="GO:0046872">
    <property type="term" value="F:metal ion binding"/>
    <property type="evidence" value="ECO:0007669"/>
    <property type="project" value="UniProtKB-KW"/>
</dbReference>
<evidence type="ECO:0000256" key="1">
    <source>
        <dbReference type="ARBA" id="ARBA00004236"/>
    </source>
</evidence>
<keyword evidence="2" id="KW-1003">Cell membrane</keyword>
<evidence type="ECO:0000313" key="10">
    <source>
        <dbReference type="Proteomes" id="UP000270626"/>
    </source>
</evidence>
<dbReference type="Pfam" id="PF12801">
    <property type="entry name" value="Fer4_5"/>
    <property type="match status" value="2"/>
</dbReference>
<sequence>MRDLLKQAAPTLSRLRFLVQLLTFALSVYGGLLVGSYAAQKISTALPALSCAYDSVNGGYCVLVPLQHQMDHRVGAVMARAQQVTVQVLIPVFVTFSTFLLFFFVLGKAFCAWVCPLGTVQEWLFRLGRRLGFAMTPVPAGKLRWLRPVKWLVLLALVFVVPLLAGLGYAPHSAGNPYCDICPSRIVTTLLTANTEELAIRTGADGFSLGLGIVGNLLAGFVVAAALAVRQPFCRICPMLALNAVARHAALLRLSKVEHGKCDKCGICTRACPMDIPEIHHAHGRRAFNEDCTLCGRCAEFCPDDGVIGIKFGPLALFSSARDYYKKRVRGETPEGEVKPIRIVRKPARETHAG</sequence>
<feature type="domain" description="4Fe-4S ferredoxin-type" evidence="8">
    <location>
        <begin position="284"/>
        <end position="313"/>
    </location>
</feature>
<feature type="transmembrane region" description="Helical" evidence="7">
    <location>
        <begin position="151"/>
        <end position="170"/>
    </location>
</feature>
<comment type="caution">
    <text evidence="9">The sequence shown here is derived from an EMBL/GenBank/DDBJ whole genome shotgun (WGS) entry which is preliminary data.</text>
</comment>
<dbReference type="Proteomes" id="UP000270626">
    <property type="component" value="Unassembled WGS sequence"/>
</dbReference>
<evidence type="ECO:0000313" key="9">
    <source>
        <dbReference type="EMBL" id="RKT60540.1"/>
    </source>
</evidence>
<reference evidence="9 10" key="1">
    <citation type="submission" date="2018-10" db="EMBL/GenBank/DDBJ databases">
        <title>Genomic Encyclopedia of Type Strains, Phase IV (KMG-IV): sequencing the most valuable type-strain genomes for metagenomic binning, comparative biology and taxonomic classification.</title>
        <authorList>
            <person name="Goeker M."/>
        </authorList>
    </citation>
    <scope>NUCLEOTIDE SEQUENCE [LARGE SCALE GENOMIC DNA]</scope>
    <source>
        <strain evidence="9 10">DSM 23841</strain>
    </source>
</reference>
<name>A0A495WGW5_9RHOO</name>
<keyword evidence="3" id="KW-0479">Metal-binding</keyword>
<accession>A0A495WGW5</accession>
<dbReference type="Pfam" id="PF13187">
    <property type="entry name" value="Fer4_9"/>
    <property type="match status" value="1"/>
</dbReference>
<organism evidence="9 10">
    <name type="scientific">Azonexus fungiphilus</name>
    <dbReference type="NCBI Taxonomy" id="146940"/>
    <lineage>
        <taxon>Bacteria</taxon>
        <taxon>Pseudomonadati</taxon>
        <taxon>Pseudomonadota</taxon>
        <taxon>Betaproteobacteria</taxon>
        <taxon>Rhodocyclales</taxon>
        <taxon>Azonexaceae</taxon>
        <taxon>Azonexus</taxon>
    </lineage>
</organism>
<dbReference type="RefSeq" id="WP_245985588.1">
    <property type="nucleotide sequence ID" value="NZ_RBXP01000011.1"/>
</dbReference>
<dbReference type="EMBL" id="RBXP01000011">
    <property type="protein sequence ID" value="RKT60540.1"/>
    <property type="molecule type" value="Genomic_DNA"/>
</dbReference>
<proteinExistence type="predicted"/>
<dbReference type="PANTHER" id="PTHR30224:SF4">
    <property type="entry name" value="ELECTRON TRANSPORT PROTEIN YCCM-RELATED"/>
    <property type="match status" value="1"/>
</dbReference>
<dbReference type="PROSITE" id="PS00198">
    <property type="entry name" value="4FE4S_FER_1"/>
    <property type="match status" value="2"/>
</dbReference>
<keyword evidence="4" id="KW-0408">Iron</keyword>
<evidence type="ECO:0000256" key="7">
    <source>
        <dbReference type="SAM" id="Phobius"/>
    </source>
</evidence>
<keyword evidence="6 7" id="KW-0472">Membrane</keyword>